<evidence type="ECO:0000256" key="1">
    <source>
        <dbReference type="ARBA" id="ARBA00012552"/>
    </source>
</evidence>
<evidence type="ECO:0000256" key="7">
    <source>
        <dbReference type="ARBA" id="ARBA00022884"/>
    </source>
</evidence>
<comment type="caution">
    <text evidence="19">The sequence shown here is derived from an EMBL/GenBank/DDBJ whole genome shotgun (WGS) entry which is preliminary data.</text>
</comment>
<evidence type="ECO:0000256" key="14">
    <source>
        <dbReference type="RuleBase" id="RU000492"/>
    </source>
</evidence>
<dbReference type="InterPro" id="IPR000629">
    <property type="entry name" value="RNA-helicase_DEAD-box_CS"/>
</dbReference>
<dbReference type="CDD" id="cd17967">
    <property type="entry name" value="DEADc_DDX3_DDX4"/>
    <property type="match status" value="1"/>
</dbReference>
<evidence type="ECO:0000256" key="11">
    <source>
        <dbReference type="ARBA" id="ARBA00025161"/>
    </source>
</evidence>
<name>A0A162T8U8_MUCCL</name>
<dbReference type="GO" id="GO:0005524">
    <property type="term" value="F:ATP binding"/>
    <property type="evidence" value="ECO:0007669"/>
    <property type="project" value="UniProtKB-KW"/>
</dbReference>
<proteinExistence type="inferred from homology"/>
<feature type="compositionally biased region" description="Basic and acidic residues" evidence="15">
    <location>
        <begin position="8"/>
        <end position="17"/>
    </location>
</feature>
<organism evidence="19 20">
    <name type="scientific">Mucor lusitanicus CBS 277.49</name>
    <dbReference type="NCBI Taxonomy" id="747725"/>
    <lineage>
        <taxon>Eukaryota</taxon>
        <taxon>Fungi</taxon>
        <taxon>Fungi incertae sedis</taxon>
        <taxon>Mucoromycota</taxon>
        <taxon>Mucoromycotina</taxon>
        <taxon>Mucoromycetes</taxon>
        <taxon>Mucorales</taxon>
        <taxon>Mucorineae</taxon>
        <taxon>Mucoraceae</taxon>
        <taxon>Mucor</taxon>
    </lineage>
</organism>
<dbReference type="InterPro" id="IPR027417">
    <property type="entry name" value="P-loop_NTPase"/>
</dbReference>
<dbReference type="SMART" id="SM00487">
    <property type="entry name" value="DEXDc"/>
    <property type="match status" value="1"/>
</dbReference>
<keyword evidence="5 14" id="KW-0347">Helicase</keyword>
<dbReference type="EC" id="3.6.4.13" evidence="1"/>
<dbReference type="FunFam" id="3.40.50.300:FF:000397">
    <property type="entry name" value="Probable ATP-dependent RNA helicase DDX4"/>
    <property type="match status" value="1"/>
</dbReference>
<dbReference type="GO" id="GO:0003723">
    <property type="term" value="F:RNA binding"/>
    <property type="evidence" value="ECO:0007669"/>
    <property type="project" value="UniProtKB-KW"/>
</dbReference>
<keyword evidence="4 14" id="KW-0378">Hydrolase</keyword>
<dbReference type="InterPro" id="IPR001650">
    <property type="entry name" value="Helicase_C-like"/>
</dbReference>
<dbReference type="AlphaFoldDB" id="A0A162T8U8"/>
<keyword evidence="20" id="KW-1185">Reference proteome</keyword>
<dbReference type="STRING" id="747725.A0A162T8U8"/>
<comment type="catalytic activity">
    <reaction evidence="12">
        <text>ATP + H2O = ADP + phosphate + H(+)</text>
        <dbReference type="Rhea" id="RHEA:13065"/>
        <dbReference type="ChEBI" id="CHEBI:15377"/>
        <dbReference type="ChEBI" id="CHEBI:15378"/>
        <dbReference type="ChEBI" id="CHEBI:30616"/>
        <dbReference type="ChEBI" id="CHEBI:43474"/>
        <dbReference type="ChEBI" id="CHEBI:456216"/>
        <dbReference type="EC" id="3.6.4.13"/>
    </reaction>
</comment>
<evidence type="ECO:0000313" key="19">
    <source>
        <dbReference type="EMBL" id="OAD02752.1"/>
    </source>
</evidence>
<dbReference type="GO" id="GO:0016787">
    <property type="term" value="F:hydrolase activity"/>
    <property type="evidence" value="ECO:0007669"/>
    <property type="project" value="UniProtKB-KW"/>
</dbReference>
<evidence type="ECO:0000256" key="8">
    <source>
        <dbReference type="ARBA" id="ARBA00024358"/>
    </source>
</evidence>
<dbReference type="EMBL" id="AMYB01000004">
    <property type="protein sequence ID" value="OAD02752.1"/>
    <property type="molecule type" value="Genomic_DNA"/>
</dbReference>
<dbReference type="CDD" id="cd18787">
    <property type="entry name" value="SF2_C_DEAD"/>
    <property type="match status" value="1"/>
</dbReference>
<gene>
    <name evidence="19" type="ORF">MUCCIDRAFT_142298</name>
</gene>
<evidence type="ECO:0000259" key="16">
    <source>
        <dbReference type="PROSITE" id="PS51192"/>
    </source>
</evidence>
<feature type="region of interest" description="Disordered" evidence="15">
    <location>
        <begin position="478"/>
        <end position="517"/>
    </location>
</feature>
<dbReference type="OrthoDB" id="196131at2759"/>
<dbReference type="Gene3D" id="3.40.50.300">
    <property type="entry name" value="P-loop containing nucleotide triphosphate hydrolases"/>
    <property type="match status" value="2"/>
</dbReference>
<evidence type="ECO:0000259" key="18">
    <source>
        <dbReference type="PROSITE" id="PS51195"/>
    </source>
</evidence>
<evidence type="ECO:0000256" key="12">
    <source>
        <dbReference type="ARBA" id="ARBA00047984"/>
    </source>
</evidence>
<keyword evidence="3 14" id="KW-0547">Nucleotide-binding</keyword>
<keyword evidence="6 14" id="KW-0067">ATP-binding</keyword>
<evidence type="ECO:0000256" key="4">
    <source>
        <dbReference type="ARBA" id="ARBA00022801"/>
    </source>
</evidence>
<evidence type="ECO:0000256" key="2">
    <source>
        <dbReference type="ARBA" id="ARBA00022540"/>
    </source>
</evidence>
<dbReference type="SUPFAM" id="SSF52540">
    <property type="entry name" value="P-loop containing nucleoside triphosphate hydrolases"/>
    <property type="match status" value="1"/>
</dbReference>
<dbReference type="PROSITE" id="PS00039">
    <property type="entry name" value="DEAD_ATP_HELICASE"/>
    <property type="match status" value="1"/>
</dbReference>
<dbReference type="PROSITE" id="PS51194">
    <property type="entry name" value="HELICASE_CTER"/>
    <property type="match status" value="1"/>
</dbReference>
<keyword evidence="2" id="KW-0648">Protein biosynthesis</keyword>
<dbReference type="PROSITE" id="PS51192">
    <property type="entry name" value="HELICASE_ATP_BIND_1"/>
    <property type="match status" value="1"/>
</dbReference>
<comment type="function">
    <text evidence="11">ATP-binding RNA helicase involved in translation initiation. Remodels RNA in response to ADP and ATP concentrations by facilitating disruption, but also formation of RNA duplexes.</text>
</comment>
<evidence type="ECO:0000256" key="10">
    <source>
        <dbReference type="ARBA" id="ARBA00024405"/>
    </source>
</evidence>
<feature type="domain" description="Helicase C-terminal" evidence="17">
    <location>
        <begin position="317"/>
        <end position="479"/>
    </location>
</feature>
<feature type="short sequence motif" description="Q motif" evidence="13">
    <location>
        <begin position="82"/>
        <end position="110"/>
    </location>
</feature>
<evidence type="ECO:0000256" key="5">
    <source>
        <dbReference type="ARBA" id="ARBA00022806"/>
    </source>
</evidence>
<dbReference type="InterPro" id="IPR014001">
    <property type="entry name" value="Helicase_ATP-bd"/>
</dbReference>
<dbReference type="PANTHER" id="PTHR47958">
    <property type="entry name" value="ATP-DEPENDENT RNA HELICASE DBP3"/>
    <property type="match status" value="1"/>
</dbReference>
<evidence type="ECO:0000256" key="15">
    <source>
        <dbReference type="SAM" id="MobiDB-lite"/>
    </source>
</evidence>
<reference evidence="19 20" key="1">
    <citation type="submission" date="2015-06" db="EMBL/GenBank/DDBJ databases">
        <title>Expansion of signal transduction pathways in fungi by whole-genome duplication.</title>
        <authorList>
            <consortium name="DOE Joint Genome Institute"/>
            <person name="Corrochano L.M."/>
            <person name="Kuo A."/>
            <person name="Marcet-Houben M."/>
            <person name="Polaino S."/>
            <person name="Salamov A."/>
            <person name="Villalobos J.M."/>
            <person name="Alvarez M.I."/>
            <person name="Avalos J."/>
            <person name="Benito E.P."/>
            <person name="Benoit I."/>
            <person name="Burger G."/>
            <person name="Camino L.P."/>
            <person name="Canovas D."/>
            <person name="Cerda-Olmedo E."/>
            <person name="Cheng J.-F."/>
            <person name="Dominguez A."/>
            <person name="Elias M."/>
            <person name="Eslava A.P."/>
            <person name="Glaser F."/>
            <person name="Grimwood J."/>
            <person name="Gutierrez G."/>
            <person name="Heitman J."/>
            <person name="Henrissat B."/>
            <person name="Iturriaga E.A."/>
            <person name="Lang B.F."/>
            <person name="Lavin J.L."/>
            <person name="Lee S."/>
            <person name="Li W."/>
            <person name="Lindquist E."/>
            <person name="Lopez-Garcia S."/>
            <person name="Luque E.M."/>
            <person name="Marcos A.T."/>
            <person name="Martin J."/>
            <person name="Mccluskey K."/>
            <person name="Medina H.R."/>
            <person name="Miralles-Duran A."/>
            <person name="Miyazaki A."/>
            <person name="Munoz-Torres E."/>
            <person name="Oguiza J.A."/>
            <person name="Ohm R."/>
            <person name="Olmedo M."/>
            <person name="Orejas M."/>
            <person name="Ortiz-Castellanos L."/>
            <person name="Pisabarro A.G."/>
            <person name="Rodriguez-Romero J."/>
            <person name="Ruiz-Herrera J."/>
            <person name="Ruiz-Vazquez R."/>
            <person name="Sanz C."/>
            <person name="Schackwitz W."/>
            <person name="Schmutz J."/>
            <person name="Shahriari M."/>
            <person name="Shelest E."/>
            <person name="Silva-Franco F."/>
            <person name="Soanes D."/>
            <person name="Syed K."/>
            <person name="Tagua V.G."/>
            <person name="Talbot N.J."/>
            <person name="Thon M."/>
            <person name="De Vries R.P."/>
            <person name="Wiebenga A."/>
            <person name="Yadav J.S."/>
            <person name="Braun E.L."/>
            <person name="Baker S."/>
            <person name="Garre V."/>
            <person name="Horwitz B."/>
            <person name="Torres-Martinez S."/>
            <person name="Idnurm A."/>
            <person name="Herrera-Estrella A."/>
            <person name="Gabaldon T."/>
            <person name="Grigoriev I.V."/>
        </authorList>
    </citation>
    <scope>NUCLEOTIDE SEQUENCE [LARGE SCALE GENOMIC DNA]</scope>
    <source>
        <strain evidence="19 20">CBS 277.49</strain>
    </source>
</reference>
<protein>
    <recommendedName>
        <fullName evidence="9">ATP-dependent RNA helicase DED1</fullName>
        <ecNumber evidence="1">3.6.4.13</ecNumber>
    </recommendedName>
    <alternativeName>
        <fullName evidence="10">ATP-dependent RNA helicase ded1</fullName>
    </alternativeName>
</protein>
<evidence type="ECO:0000256" key="6">
    <source>
        <dbReference type="ARBA" id="ARBA00022840"/>
    </source>
</evidence>
<evidence type="ECO:0000256" key="13">
    <source>
        <dbReference type="PROSITE-ProRule" id="PRU00552"/>
    </source>
</evidence>
<feature type="compositionally biased region" description="Polar residues" evidence="15">
    <location>
        <begin position="478"/>
        <end position="490"/>
    </location>
</feature>
<evidence type="ECO:0000259" key="17">
    <source>
        <dbReference type="PROSITE" id="PS51194"/>
    </source>
</evidence>
<sequence>MDSLGWTDKGKKPKDTIEPGQGIWKDGVHQLGEESEEVKIKLFGTATDHESVHSGINFDKYENIPVETKGENVPEGITEASSTFSNSGLDKHLLENIQYARYTTPTPVQKHSIPIVMQNHDLMACAQTGSGKTAGFLFPILSAMFSKGPLEDPKEPRVKQGYQSYKKAYPQALILAPTRELASQIYNEARKFCYRSYVRPCVAYGGADIQRQLRLIDRGCHLLVATPGRLVDILERRRLSFQNIQYLVLDEADRMLDMGFEPQVRRIVEGEDMPPPAKRQTLMFSATFPDNIQKLASDFMNEYVFLSVGRVGATSENITQKIELVRDEEKRPRLLEILTQEKDSQGLTLIFTETKRMADTVCSFLNDNRLPATAIHGDRVQSEREAALDSFRKGITPIMVATAVAARGLDIPNVTHVISFDLPSDIDDYVHRIGRTGRAGNTGIATAFFTHGNRFMSKPMVKLLEDAKQEVPAWLLNMSQDSGNDPSNFQPMHDRRRPRRRDDGDDIGPRVSSFRVQ</sequence>
<comment type="similarity">
    <text evidence="8">Belongs to the DEAD box helicase family. DDX3/DED1 subfamily.</text>
</comment>
<keyword evidence="2" id="KW-0396">Initiation factor</keyword>
<feature type="domain" description="DEAD-box RNA helicase Q" evidence="18">
    <location>
        <begin position="82"/>
        <end position="110"/>
    </location>
</feature>
<keyword evidence="7" id="KW-0694">RNA-binding</keyword>
<feature type="domain" description="Helicase ATP-binding" evidence="16">
    <location>
        <begin position="113"/>
        <end position="306"/>
    </location>
</feature>
<dbReference type="FunFam" id="3.40.50.300:FF:000008">
    <property type="entry name" value="ATP-dependent RNA helicase RhlB"/>
    <property type="match status" value="1"/>
</dbReference>
<evidence type="ECO:0000313" key="20">
    <source>
        <dbReference type="Proteomes" id="UP000077051"/>
    </source>
</evidence>
<dbReference type="Pfam" id="PF00271">
    <property type="entry name" value="Helicase_C"/>
    <property type="match status" value="1"/>
</dbReference>
<dbReference type="GO" id="GO:0003743">
    <property type="term" value="F:translation initiation factor activity"/>
    <property type="evidence" value="ECO:0007669"/>
    <property type="project" value="UniProtKB-KW"/>
</dbReference>
<dbReference type="SMART" id="SM00490">
    <property type="entry name" value="HELICc"/>
    <property type="match status" value="1"/>
</dbReference>
<dbReference type="VEuPathDB" id="FungiDB:MUCCIDRAFT_142298"/>
<dbReference type="PROSITE" id="PS51195">
    <property type="entry name" value="Q_MOTIF"/>
    <property type="match status" value="1"/>
</dbReference>
<evidence type="ECO:0000256" key="3">
    <source>
        <dbReference type="ARBA" id="ARBA00022741"/>
    </source>
</evidence>
<feature type="region of interest" description="Disordered" evidence="15">
    <location>
        <begin position="1"/>
        <end position="23"/>
    </location>
</feature>
<dbReference type="InterPro" id="IPR044763">
    <property type="entry name" value="Ded1/Dbp1_DEADc"/>
</dbReference>
<dbReference type="InterPro" id="IPR011545">
    <property type="entry name" value="DEAD/DEAH_box_helicase_dom"/>
</dbReference>
<dbReference type="Proteomes" id="UP000077051">
    <property type="component" value="Unassembled WGS sequence"/>
</dbReference>
<dbReference type="InterPro" id="IPR014014">
    <property type="entry name" value="RNA_helicase_DEAD_Q_motif"/>
</dbReference>
<accession>A0A162T8U8</accession>
<evidence type="ECO:0000256" key="9">
    <source>
        <dbReference type="ARBA" id="ARBA00024397"/>
    </source>
</evidence>
<dbReference type="GO" id="GO:0003724">
    <property type="term" value="F:RNA helicase activity"/>
    <property type="evidence" value="ECO:0007669"/>
    <property type="project" value="UniProtKB-EC"/>
</dbReference>
<dbReference type="Pfam" id="PF00270">
    <property type="entry name" value="DEAD"/>
    <property type="match status" value="1"/>
</dbReference>